<dbReference type="InterPro" id="IPR047001">
    <property type="entry name" value="MnmG_C_subdom"/>
</dbReference>
<dbReference type="PROSITE" id="PS01281">
    <property type="entry name" value="GIDA_2"/>
    <property type="match status" value="1"/>
</dbReference>
<dbReference type="PANTHER" id="PTHR11806">
    <property type="entry name" value="GLUCOSE INHIBITED DIVISION PROTEIN A"/>
    <property type="match status" value="1"/>
</dbReference>
<proteinExistence type="inferred from homology"/>
<dbReference type="PANTHER" id="PTHR11806:SF0">
    <property type="entry name" value="PROTEIN MTO1 HOMOLOG, MITOCHONDRIAL"/>
    <property type="match status" value="1"/>
</dbReference>
<dbReference type="InterPro" id="IPR020595">
    <property type="entry name" value="MnmG-rel_CS"/>
</dbReference>
<dbReference type="OMA" id="CNPAMGG"/>
<dbReference type="FunFam" id="3.50.50.60:FF:000002">
    <property type="entry name" value="tRNA uridine 5-carboxymethylaminomethyl modification enzyme MnmG"/>
    <property type="match status" value="1"/>
</dbReference>
<keyword evidence="4" id="KW-0274">FAD</keyword>
<evidence type="ECO:0000259" key="6">
    <source>
        <dbReference type="SMART" id="SM01228"/>
    </source>
</evidence>
<organism evidence="7 8">
    <name type="scientific">Neolecta irregularis (strain DAH-3)</name>
    <dbReference type="NCBI Taxonomy" id="1198029"/>
    <lineage>
        <taxon>Eukaryota</taxon>
        <taxon>Fungi</taxon>
        <taxon>Dikarya</taxon>
        <taxon>Ascomycota</taxon>
        <taxon>Taphrinomycotina</taxon>
        <taxon>Neolectales</taxon>
        <taxon>Neolectaceae</taxon>
        <taxon>Neolecta</taxon>
    </lineage>
</organism>
<sequence>MLQTSIRQRYGSIFFRSFASIASSVPKVDVLVVGGGHAGSEACAAAARAGASTVLLTQKLDTIGEMSCNPSFGGIGKGTLVREIDALDGLCGRVYKAGISFHVLNKSKGPAVWGPRAQIDRKLYRKYMQEELQACPNLSIRQGSVRDLIIEYQAAEGNSRRIGQVTGVLLESGETIWTNHVIITTGLQAYPAGRIDEEASLGLSKSIREAGFKLGRLKTGTPPRLAKSSIDFSQLVAKPGDNPPLPFSYLNDQVDIVDQLETHETFTTGLTHTLLRENLHLSIHIRESVRGPRYCPSIESKVIRFPQKTRHRIWLEPEGIDDPVIYPNGISVTMPADVQQQMLRTIPGLEKVTMLRPGYGVEYDHIDPRELNSTLETKRIKGLWLAGQINGTTGYEEAAAQGILAGINAGLSSLAKPTVTLSRTNSYIGVLVDDLTTKGVDEPYRMFTSRSEFRLSIRSDNADTRLTRLGREAGVIGETRWRAFEQDENAFEWGRKCLEQVVLSPQEWGARGFAVNLDGIKRSAFQMMRYAHVKPHDLIPYVPGLSEVPSRLLQRFSVDGIYAAFIARQASDVRSYLREESFILPSDLKYRDIGHLSAEEIGLLEEFRPETIGSAKRIQGVTPAAVMSLLRHVRRRTRTKLKEVSQELIL</sequence>
<dbReference type="Pfam" id="PF21680">
    <property type="entry name" value="GIDA_C_1st"/>
    <property type="match status" value="1"/>
</dbReference>
<comment type="function">
    <text evidence="5">Component of the MSS1-MTO1 complex that catalyzes the 5-carboxymethylaminomethyluridine (cmnm(5)U) modification at the 34th wobble position (U34) of mitochondrial tRNAs.</text>
</comment>
<dbReference type="InterPro" id="IPR036188">
    <property type="entry name" value="FAD/NAD-bd_sf"/>
</dbReference>
<dbReference type="InterPro" id="IPR044920">
    <property type="entry name" value="MnmG_C_subdom_sf"/>
</dbReference>
<dbReference type="InterPro" id="IPR040131">
    <property type="entry name" value="MnmG_N"/>
</dbReference>
<dbReference type="InterPro" id="IPR004416">
    <property type="entry name" value="MnmG"/>
</dbReference>
<dbReference type="PROSITE" id="PS01280">
    <property type="entry name" value="GIDA_1"/>
    <property type="match status" value="1"/>
</dbReference>
<dbReference type="STRING" id="1198029.A0A1U7LUE1"/>
<dbReference type="InterPro" id="IPR026904">
    <property type="entry name" value="MnmG_C"/>
</dbReference>
<name>A0A1U7LUE1_NEOID</name>
<dbReference type="EMBL" id="LXFE01000207">
    <property type="protein sequence ID" value="OLL26295.1"/>
    <property type="molecule type" value="Genomic_DNA"/>
</dbReference>
<dbReference type="GO" id="GO:0005739">
    <property type="term" value="C:mitochondrion"/>
    <property type="evidence" value="ECO:0007669"/>
    <property type="project" value="EnsemblFungi"/>
</dbReference>
<protein>
    <submittedName>
        <fullName evidence="7">Mitochondrial translation optimization protein 1</fullName>
    </submittedName>
</protein>
<comment type="similarity">
    <text evidence="2">Belongs to the MnmG family.</text>
</comment>
<evidence type="ECO:0000313" key="8">
    <source>
        <dbReference type="Proteomes" id="UP000186594"/>
    </source>
</evidence>
<dbReference type="PRINTS" id="PR00411">
    <property type="entry name" value="PNDRDTASEI"/>
</dbReference>
<dbReference type="InterPro" id="IPR002218">
    <property type="entry name" value="MnmG-rel"/>
</dbReference>
<evidence type="ECO:0000256" key="3">
    <source>
        <dbReference type="ARBA" id="ARBA00022630"/>
    </source>
</evidence>
<dbReference type="SMART" id="SM01228">
    <property type="entry name" value="GIDA_assoc_3"/>
    <property type="match status" value="1"/>
</dbReference>
<dbReference type="InterPro" id="IPR049312">
    <property type="entry name" value="GIDA_C_N"/>
</dbReference>
<dbReference type="FunFam" id="1.10.150.570:FF:000001">
    <property type="entry name" value="tRNA uridine 5-carboxymethylaminomethyl modification enzyme MnmG"/>
    <property type="match status" value="1"/>
</dbReference>
<evidence type="ECO:0000313" key="7">
    <source>
        <dbReference type="EMBL" id="OLL26295.1"/>
    </source>
</evidence>
<dbReference type="AlphaFoldDB" id="A0A1U7LUE1"/>
<reference evidence="7 8" key="1">
    <citation type="submission" date="2016-04" db="EMBL/GenBank/DDBJ databases">
        <title>Evolutionary innovation and constraint leading to complex multicellularity in the Ascomycota.</title>
        <authorList>
            <person name="Cisse O."/>
            <person name="Nguyen A."/>
            <person name="Hewitt D.A."/>
            <person name="Jedd G."/>
            <person name="Stajich J.E."/>
        </authorList>
    </citation>
    <scope>NUCLEOTIDE SEQUENCE [LARGE SCALE GENOMIC DNA]</scope>
    <source>
        <strain evidence="7 8">DAH-3</strain>
    </source>
</reference>
<gene>
    <name evidence="7" type="ORF">NEOLI_001474</name>
</gene>
<evidence type="ECO:0000256" key="2">
    <source>
        <dbReference type="ARBA" id="ARBA00007653"/>
    </source>
</evidence>
<evidence type="ECO:0000256" key="5">
    <source>
        <dbReference type="ARBA" id="ARBA00054993"/>
    </source>
</evidence>
<keyword evidence="8" id="KW-1185">Reference proteome</keyword>
<dbReference type="GO" id="GO:0070899">
    <property type="term" value="P:mitochondrial tRNA wobble uridine modification"/>
    <property type="evidence" value="ECO:0007669"/>
    <property type="project" value="EnsemblFungi"/>
</dbReference>
<dbReference type="SUPFAM" id="SSF51905">
    <property type="entry name" value="FAD/NAD(P)-binding domain"/>
    <property type="match status" value="1"/>
</dbReference>
<dbReference type="Gene3D" id="3.50.50.60">
    <property type="entry name" value="FAD/NAD(P)-binding domain"/>
    <property type="match status" value="2"/>
</dbReference>
<dbReference type="Gene3D" id="1.10.150.570">
    <property type="entry name" value="GidA associated domain, C-terminal subdomain"/>
    <property type="match status" value="1"/>
</dbReference>
<dbReference type="GO" id="GO:0030488">
    <property type="term" value="P:tRNA methylation"/>
    <property type="evidence" value="ECO:0007669"/>
    <property type="project" value="TreeGrafter"/>
</dbReference>
<dbReference type="Pfam" id="PF13932">
    <property type="entry name" value="SAM_GIDA_C"/>
    <property type="match status" value="1"/>
</dbReference>
<evidence type="ECO:0000256" key="1">
    <source>
        <dbReference type="ARBA" id="ARBA00001974"/>
    </source>
</evidence>
<dbReference type="NCBIfam" id="TIGR00136">
    <property type="entry name" value="mnmG_gidA"/>
    <property type="match status" value="1"/>
</dbReference>
<dbReference type="Pfam" id="PF01134">
    <property type="entry name" value="GIDA"/>
    <property type="match status" value="1"/>
</dbReference>
<comment type="caution">
    <text evidence="7">The sequence shown here is derived from an EMBL/GenBank/DDBJ whole genome shotgun (WGS) entry which is preliminary data.</text>
</comment>
<dbReference type="Proteomes" id="UP000186594">
    <property type="component" value="Unassembled WGS sequence"/>
</dbReference>
<evidence type="ECO:0000256" key="4">
    <source>
        <dbReference type="ARBA" id="ARBA00022827"/>
    </source>
</evidence>
<dbReference type="OrthoDB" id="3329at2759"/>
<keyword evidence="3" id="KW-0285">Flavoprotein</keyword>
<feature type="domain" description="tRNA uridine 5-carboxymethylaminomethyl modification enzyme C-terminal subdomain" evidence="6">
    <location>
        <begin position="560"/>
        <end position="631"/>
    </location>
</feature>
<comment type="cofactor">
    <cofactor evidence="1">
        <name>FAD</name>
        <dbReference type="ChEBI" id="CHEBI:57692"/>
    </cofactor>
</comment>
<dbReference type="FunFam" id="3.50.50.60:FF:000082">
    <property type="entry name" value="protein MTO1 homolog, mitochondrial isoform X1"/>
    <property type="match status" value="1"/>
</dbReference>
<dbReference type="GO" id="GO:0050660">
    <property type="term" value="F:flavin adenine dinucleotide binding"/>
    <property type="evidence" value="ECO:0007669"/>
    <property type="project" value="InterPro"/>
</dbReference>
<accession>A0A1U7LUE1</accession>